<accession>A0AAP0HL26</accession>
<dbReference type="AlphaFoldDB" id="A0AAP0HL26"/>
<reference evidence="1 2" key="1">
    <citation type="submission" date="2024-01" db="EMBL/GenBank/DDBJ databases">
        <title>Genome assemblies of Stephania.</title>
        <authorList>
            <person name="Yang L."/>
        </authorList>
    </citation>
    <scope>NUCLEOTIDE SEQUENCE [LARGE SCALE GENOMIC DNA]</scope>
    <source>
        <strain evidence="1">YNDBR</strain>
        <tissue evidence="1">Leaf</tissue>
    </source>
</reference>
<comment type="caution">
    <text evidence="1">The sequence shown here is derived from an EMBL/GenBank/DDBJ whole genome shotgun (WGS) entry which is preliminary data.</text>
</comment>
<evidence type="ECO:0000313" key="1">
    <source>
        <dbReference type="EMBL" id="KAK9092548.1"/>
    </source>
</evidence>
<proteinExistence type="predicted"/>
<name>A0AAP0HL26_9MAGN</name>
<sequence length="83" mass="9411">MRGLGWANLWYAGCYTNSNARQLSWYGRTAAPREILLNISSHTRFLSRTYIGEKCKQHILSGSKTSELPSNRVFSDSSIVVKE</sequence>
<keyword evidence="2" id="KW-1185">Reference proteome</keyword>
<protein>
    <submittedName>
        <fullName evidence="1">Uncharacterized protein</fullName>
    </submittedName>
</protein>
<evidence type="ECO:0000313" key="2">
    <source>
        <dbReference type="Proteomes" id="UP001420932"/>
    </source>
</evidence>
<dbReference type="EMBL" id="JBBNAF010000012">
    <property type="protein sequence ID" value="KAK9092548.1"/>
    <property type="molecule type" value="Genomic_DNA"/>
</dbReference>
<dbReference type="Proteomes" id="UP001420932">
    <property type="component" value="Unassembled WGS sequence"/>
</dbReference>
<organism evidence="1 2">
    <name type="scientific">Stephania yunnanensis</name>
    <dbReference type="NCBI Taxonomy" id="152371"/>
    <lineage>
        <taxon>Eukaryota</taxon>
        <taxon>Viridiplantae</taxon>
        <taxon>Streptophyta</taxon>
        <taxon>Embryophyta</taxon>
        <taxon>Tracheophyta</taxon>
        <taxon>Spermatophyta</taxon>
        <taxon>Magnoliopsida</taxon>
        <taxon>Ranunculales</taxon>
        <taxon>Menispermaceae</taxon>
        <taxon>Menispermoideae</taxon>
        <taxon>Cissampelideae</taxon>
        <taxon>Stephania</taxon>
    </lineage>
</organism>
<gene>
    <name evidence="1" type="ORF">Syun_027459</name>
</gene>